<sequence>MAAGADLADSPALRSARVLDVLSSTPARPGSRAPCPARHLHALASRIGEICGLASRRVAAPTLPTRLLASMMAASVLHRSHPEPSAPDDQHRPHS</sequence>
<comment type="caution">
    <text evidence="2">The sequence shown here is derived from an EMBL/GenBank/DDBJ whole genome shotgun (WGS) entry which is preliminary data.</text>
</comment>
<evidence type="ECO:0000313" key="3">
    <source>
        <dbReference type="Proteomes" id="UP000245474"/>
    </source>
</evidence>
<evidence type="ECO:0000313" key="2">
    <source>
        <dbReference type="EMBL" id="PWG65382.1"/>
    </source>
</evidence>
<gene>
    <name evidence="2" type="ORF">DEM34_01150</name>
</gene>
<reference evidence="2 3" key="1">
    <citation type="submission" date="2018-05" db="EMBL/GenBank/DDBJ databases">
        <title>Spiribacter halobius sp. nov., a moderately halophilic bacterium isolated from marine solar saltern.</title>
        <authorList>
            <person name="Zheng W.-S."/>
            <person name="Lu D.-C."/>
            <person name="Du Z.-J."/>
        </authorList>
    </citation>
    <scope>NUCLEOTIDE SEQUENCE [LARGE SCALE GENOMIC DNA]</scope>
    <source>
        <strain evidence="2 3">E85</strain>
    </source>
</reference>
<protein>
    <submittedName>
        <fullName evidence="2">Uncharacterized protein</fullName>
    </submittedName>
</protein>
<feature type="region of interest" description="Disordered" evidence="1">
    <location>
        <begin position="75"/>
        <end position="95"/>
    </location>
</feature>
<proteinExistence type="predicted"/>
<dbReference type="EMBL" id="QFFI01000002">
    <property type="protein sequence ID" value="PWG65382.1"/>
    <property type="molecule type" value="Genomic_DNA"/>
</dbReference>
<name>A0A2U2N8I7_9GAMM</name>
<accession>A0A2U2N8I7</accession>
<dbReference type="Proteomes" id="UP000245474">
    <property type="component" value="Unassembled WGS sequence"/>
</dbReference>
<organism evidence="2 3">
    <name type="scientific">Sediminicurvatus halobius</name>
    <dbReference type="NCBI Taxonomy" id="2182432"/>
    <lineage>
        <taxon>Bacteria</taxon>
        <taxon>Pseudomonadati</taxon>
        <taxon>Pseudomonadota</taxon>
        <taxon>Gammaproteobacteria</taxon>
        <taxon>Chromatiales</taxon>
        <taxon>Ectothiorhodospiraceae</taxon>
        <taxon>Sediminicurvatus</taxon>
    </lineage>
</organism>
<dbReference type="AlphaFoldDB" id="A0A2U2N8I7"/>
<evidence type="ECO:0000256" key="1">
    <source>
        <dbReference type="SAM" id="MobiDB-lite"/>
    </source>
</evidence>
<keyword evidence="3" id="KW-1185">Reference proteome</keyword>